<keyword evidence="3" id="KW-1185">Reference proteome</keyword>
<comment type="caution">
    <text evidence="2">The sequence shown here is derived from an EMBL/GenBank/DDBJ whole genome shotgun (WGS) entry which is preliminary data.</text>
</comment>
<name>A0A420VU72_9SPHI</name>
<evidence type="ECO:0000313" key="3">
    <source>
        <dbReference type="Proteomes" id="UP000282423"/>
    </source>
</evidence>
<keyword evidence="1" id="KW-0472">Membrane</keyword>
<organism evidence="2 3">
    <name type="scientific">Sphingobacterium puteale</name>
    <dbReference type="NCBI Taxonomy" id="2420510"/>
    <lineage>
        <taxon>Bacteria</taxon>
        <taxon>Pseudomonadati</taxon>
        <taxon>Bacteroidota</taxon>
        <taxon>Sphingobacteriia</taxon>
        <taxon>Sphingobacteriales</taxon>
        <taxon>Sphingobacteriaceae</taxon>
        <taxon>Sphingobacterium</taxon>
    </lineage>
</organism>
<accession>A0A420VU72</accession>
<evidence type="ECO:0000256" key="1">
    <source>
        <dbReference type="SAM" id="Phobius"/>
    </source>
</evidence>
<sequence>MNVSELSKQMEINQNILKKYASGQCSEADRHLVEKWLNNDSWDSIAESTQVNEEVGSSMWNKITADATQNGKIKWRKIAAAAAAVILVIGFSIFYFSNPALDNHTFTNTSAENSKFFTEDYYDVQLSKNSMANIDLVNKKLAFSGDFIIKPKRDFELLDSHHNKLVFKAGREYFVSNSPDFGKIVAFQKSDLAFLPYNMQIKIREQFQSI</sequence>
<keyword evidence="1" id="KW-1133">Transmembrane helix</keyword>
<proteinExistence type="predicted"/>
<reference evidence="2 3" key="1">
    <citation type="submission" date="2018-10" db="EMBL/GenBank/DDBJ databases">
        <title>Sphingobacterium sp. M05W1-28.</title>
        <authorList>
            <person name="Cai H."/>
        </authorList>
    </citation>
    <scope>NUCLEOTIDE SEQUENCE [LARGE SCALE GENOMIC DNA]</scope>
    <source>
        <strain evidence="2 3">M05W1-28</strain>
    </source>
</reference>
<protein>
    <submittedName>
        <fullName evidence="2">Uncharacterized protein</fullName>
    </submittedName>
</protein>
<keyword evidence="1" id="KW-0812">Transmembrane</keyword>
<gene>
    <name evidence="2" type="ORF">D7322_20245</name>
</gene>
<dbReference type="Proteomes" id="UP000282423">
    <property type="component" value="Unassembled WGS sequence"/>
</dbReference>
<dbReference type="AlphaFoldDB" id="A0A420VU72"/>
<feature type="transmembrane region" description="Helical" evidence="1">
    <location>
        <begin position="78"/>
        <end position="96"/>
    </location>
</feature>
<evidence type="ECO:0000313" key="2">
    <source>
        <dbReference type="EMBL" id="RKO69891.1"/>
    </source>
</evidence>
<dbReference type="EMBL" id="RBWS01000016">
    <property type="protein sequence ID" value="RKO69891.1"/>
    <property type="molecule type" value="Genomic_DNA"/>
</dbReference>